<dbReference type="EMBL" id="LT608169">
    <property type="protein sequence ID" value="SCL97522.1"/>
    <property type="molecule type" value="Genomic_DNA"/>
</dbReference>
<dbReference type="Proteomes" id="UP000507163">
    <property type="component" value="Chromosome 3"/>
</dbReference>
<dbReference type="OrthoDB" id="5547497at2759"/>
<dbReference type="VEuPathDB" id="PlasmoDB:PCHAS_0311000"/>
<name>A0A077THL8_PLACU</name>
<dbReference type="Proteomes" id="UP000195489">
    <property type="component" value="Chromosome 3"/>
</dbReference>
<evidence type="ECO:0000313" key="7">
    <source>
        <dbReference type="EMBL" id="SCL97758.1"/>
    </source>
</evidence>
<evidence type="ECO:0000256" key="5">
    <source>
        <dbReference type="SAM" id="Phobius"/>
    </source>
</evidence>
<keyword evidence="4 5" id="KW-0472">Membrane</keyword>
<dbReference type="KEGG" id="pcb:PCHAS_0311000"/>
<protein>
    <submittedName>
        <fullName evidence="6">GDP-fructose:GMP antiporter, putative</fullName>
    </submittedName>
</protein>
<reference evidence="8" key="2">
    <citation type="submission" date="2014-05" db="EMBL/GenBank/DDBJ databases">
        <authorList>
            <person name="Aslett M.A."/>
            <person name="De Silva N."/>
        </authorList>
    </citation>
    <scope>NUCLEOTIDE SEQUENCE</scope>
    <source>
        <strain evidence="8">AS</strain>
    </source>
</reference>
<evidence type="ECO:0000313" key="10">
    <source>
        <dbReference type="Proteomes" id="UP000195489"/>
    </source>
</evidence>
<dbReference type="GO" id="GO:0016020">
    <property type="term" value="C:membrane"/>
    <property type="evidence" value="ECO:0007669"/>
    <property type="project" value="UniProtKB-SubCell"/>
</dbReference>
<organism evidence="6 11">
    <name type="scientific">Plasmodium chabaudi chabaudi</name>
    <dbReference type="NCBI Taxonomy" id="31271"/>
    <lineage>
        <taxon>Eukaryota</taxon>
        <taxon>Sar</taxon>
        <taxon>Alveolata</taxon>
        <taxon>Apicomplexa</taxon>
        <taxon>Aconoidasida</taxon>
        <taxon>Haemosporida</taxon>
        <taxon>Plasmodiidae</taxon>
        <taxon>Plasmodium</taxon>
        <taxon>Plasmodium (Vinckeia)</taxon>
    </lineage>
</organism>
<feature type="transmembrane region" description="Helical" evidence="5">
    <location>
        <begin position="37"/>
        <end position="55"/>
    </location>
</feature>
<reference evidence="10 11" key="3">
    <citation type="submission" date="2016-08" db="EMBL/GenBank/DDBJ databases">
        <authorList>
            <consortium name="Pathogen Informatics"/>
        </authorList>
    </citation>
    <scope>NUCLEOTIDE SEQUENCE [LARGE SCALE GENOMIC DNA]</scope>
    <source>
        <strain evidence="6 11">AJ</strain>
        <strain evidence="8">AS</strain>
        <strain evidence="7 10">CB</strain>
    </source>
</reference>
<dbReference type="AlphaFoldDB" id="A0A077THL8"/>
<keyword evidence="2 5" id="KW-0812">Transmembrane</keyword>
<evidence type="ECO:0000313" key="9">
    <source>
        <dbReference type="Proteomes" id="UP000071118"/>
    </source>
</evidence>
<feature type="transmembrane region" description="Helical" evidence="5">
    <location>
        <begin position="110"/>
        <end position="127"/>
    </location>
</feature>
<evidence type="ECO:0000313" key="6">
    <source>
        <dbReference type="EMBL" id="SCL97522.1"/>
    </source>
</evidence>
<feature type="transmembrane region" description="Helical" evidence="5">
    <location>
        <begin position="82"/>
        <end position="104"/>
    </location>
</feature>
<evidence type="ECO:0000313" key="8">
    <source>
        <dbReference type="EMBL" id="VTZ67028.1"/>
    </source>
</evidence>
<gene>
    <name evidence="6" type="ORF">PCHAJ_000039800</name>
    <name evidence="8" type="ORF">PCHAS_0311000</name>
    <name evidence="7" type="ORF">PCHCB_000039600</name>
</gene>
<dbReference type="InterPro" id="IPR050186">
    <property type="entry name" value="TPT_transporter"/>
</dbReference>
<keyword evidence="3 5" id="KW-1133">Transmembrane helix</keyword>
<dbReference type="EMBL" id="LT608155">
    <property type="protein sequence ID" value="SCL97758.1"/>
    <property type="molecule type" value="Genomic_DNA"/>
</dbReference>
<dbReference type="PANTHER" id="PTHR11132">
    <property type="entry name" value="SOLUTE CARRIER FAMILY 35"/>
    <property type="match status" value="1"/>
</dbReference>
<evidence type="ECO:0000313" key="11">
    <source>
        <dbReference type="Proteomes" id="UP000507163"/>
    </source>
</evidence>
<feature type="transmembrane region" description="Helical" evidence="5">
    <location>
        <begin position="161"/>
        <end position="180"/>
    </location>
</feature>
<keyword evidence="9" id="KW-1185">Reference proteome</keyword>
<evidence type="ECO:0000256" key="1">
    <source>
        <dbReference type="ARBA" id="ARBA00004141"/>
    </source>
</evidence>
<dbReference type="Proteomes" id="UP000071118">
    <property type="component" value="Chromosome 3"/>
</dbReference>
<dbReference type="GeneID" id="3494326"/>
<feature type="transmembrane region" description="Helical" evidence="5">
    <location>
        <begin position="7"/>
        <end position="25"/>
    </location>
</feature>
<proteinExistence type="predicted"/>
<evidence type="ECO:0000256" key="2">
    <source>
        <dbReference type="ARBA" id="ARBA00022692"/>
    </source>
</evidence>
<dbReference type="EMBL" id="LK022880">
    <property type="protein sequence ID" value="VTZ67028.1"/>
    <property type="molecule type" value="Genomic_DNA"/>
</dbReference>
<accession>A0A077THL8</accession>
<sequence>MVNKKLPVLFSIITYLASSITSVFVNKYMLITNILDTIFLIFLQHLSCLVFLFIFKSYLSKIQKEDDVKNEFFTLYEGIKHLWPLIISFNFTLIFGNLCLKYTIISSYQLARSMTLPFNFIFSYFFFKHIKFNFFMICSCILVSIGFFIFSADAINTNHKAVIYGIIVSIGQAIHLNLLKQKLIVYKNKMKMLHYNLIYSSIILFIYLLITGRILQILNLTYHGFTLLILSCLSSICVTFSSFMCIYYTDNVAYNMIGNVKSTLQTFLSKFYNSEEFNTSTMIGIILTTLGSFTYGYSSEYSKKKIN</sequence>
<dbReference type="RefSeq" id="XP_016653197.1">
    <property type="nucleotide sequence ID" value="XM_016799854.1"/>
</dbReference>
<feature type="transmembrane region" description="Helical" evidence="5">
    <location>
        <begin position="134"/>
        <end position="155"/>
    </location>
</feature>
<evidence type="ECO:0000256" key="4">
    <source>
        <dbReference type="ARBA" id="ARBA00023136"/>
    </source>
</evidence>
<feature type="transmembrane region" description="Helical" evidence="5">
    <location>
        <begin position="222"/>
        <end position="248"/>
    </location>
</feature>
<comment type="subcellular location">
    <subcellularLocation>
        <location evidence="1">Membrane</location>
        <topology evidence="1">Multi-pass membrane protein</topology>
    </subcellularLocation>
</comment>
<evidence type="ECO:0000256" key="3">
    <source>
        <dbReference type="ARBA" id="ARBA00022989"/>
    </source>
</evidence>
<feature type="transmembrane region" description="Helical" evidence="5">
    <location>
        <begin position="192"/>
        <end position="210"/>
    </location>
</feature>
<reference evidence="8 9" key="1">
    <citation type="journal article" date="2014" name="BMC Biol.">
        <title>A comprehensive evaluation of rodent malaria parasite genomes and gene expression.</title>
        <authorList>
            <person name="Otto T.D."/>
            <person name="Bohme U."/>
            <person name="Jackson A.P."/>
            <person name="Hunt M."/>
            <person name="Franke-Fayard B."/>
            <person name="Hoeijmakers W.A."/>
            <person name="Religa A.A."/>
            <person name="Robertson L."/>
            <person name="Sanders M."/>
            <person name="Ogun S.A."/>
            <person name="Cunningham D."/>
            <person name="Erhart A."/>
            <person name="Billker O."/>
            <person name="Khan S.M."/>
            <person name="Stunnenberg H.G."/>
            <person name="Langhorne J."/>
            <person name="Holder A.A."/>
            <person name="Waters A.P."/>
            <person name="Newbold C.I."/>
            <person name="Pain A."/>
            <person name="Berriman M."/>
            <person name="Janse C.J."/>
        </authorList>
    </citation>
    <scope>NUCLEOTIDE SEQUENCE [LARGE SCALE GENOMIC DNA]</scope>
    <source>
        <strain evidence="8 9">AS</strain>
    </source>
</reference>